<dbReference type="EMBL" id="BAQB01000001">
    <property type="protein sequence ID" value="GBR43648.1"/>
    <property type="molecule type" value="Genomic_DNA"/>
</dbReference>
<evidence type="ECO:0000313" key="1">
    <source>
        <dbReference type="EMBL" id="GBR43648.1"/>
    </source>
</evidence>
<proteinExistence type="predicted"/>
<comment type="caution">
    <text evidence="1">The sequence shown here is derived from an EMBL/GenBank/DDBJ whole genome shotgun (WGS) entry which is preliminary data.</text>
</comment>
<protein>
    <submittedName>
        <fullName evidence="1">Uncharacterized protein</fullName>
    </submittedName>
</protein>
<keyword evidence="2" id="KW-1185">Reference proteome</keyword>
<reference evidence="1" key="1">
    <citation type="submission" date="2013-04" db="EMBL/GenBank/DDBJ databases">
        <title>The genome sequencing project of 58 acetic acid bacteria.</title>
        <authorList>
            <person name="Okamoto-Kainuma A."/>
            <person name="Ishikawa M."/>
            <person name="Umino S."/>
            <person name="Koizumi Y."/>
            <person name="Shiwa Y."/>
            <person name="Yoshikawa H."/>
            <person name="Matsutani M."/>
            <person name="Matsushita K."/>
        </authorList>
    </citation>
    <scope>NUCLEOTIDE SEQUENCE</scope>
    <source>
        <strain evidence="1">NBRC 106556</strain>
    </source>
</reference>
<gene>
    <name evidence="1" type="ORF">AA106556_0165</name>
</gene>
<accession>A0ABQ0QG83</accession>
<dbReference type="Proteomes" id="UP001062443">
    <property type="component" value="Unassembled WGS sequence"/>
</dbReference>
<sequence length="137" mass="15160">MSQELLPGFKEVLQEWILKKAPDRAPQRVTDADVEDIARASIEALHQRVVGDGWGRLEILTQGWLVQRQKGQKPSALGEEDFRAFTLIVLHGLSAPRGITPVAAHGVEGDEPAEVTAQDGEAEDMFRFAREHLARAL</sequence>
<organism evidence="1 2">
    <name type="scientific">Neokomagataea tanensis NBRC 106556</name>
    <dbReference type="NCBI Taxonomy" id="1223519"/>
    <lineage>
        <taxon>Bacteria</taxon>
        <taxon>Pseudomonadati</taxon>
        <taxon>Pseudomonadota</taxon>
        <taxon>Alphaproteobacteria</taxon>
        <taxon>Acetobacterales</taxon>
        <taxon>Acetobacteraceae</taxon>
        <taxon>Neokomagataea</taxon>
    </lineage>
</organism>
<evidence type="ECO:0000313" key="2">
    <source>
        <dbReference type="Proteomes" id="UP001062443"/>
    </source>
</evidence>
<name>A0ABQ0QG83_9PROT</name>